<reference evidence="2" key="1">
    <citation type="journal article" date="2023" name="G3 (Bethesda)">
        <title>A reference genome for the long-term kleptoplast-retaining sea slug Elysia crispata morphotype clarki.</title>
        <authorList>
            <person name="Eastman K.E."/>
            <person name="Pendleton A.L."/>
            <person name="Shaikh M.A."/>
            <person name="Suttiyut T."/>
            <person name="Ogas R."/>
            <person name="Tomko P."/>
            <person name="Gavelis G."/>
            <person name="Widhalm J.R."/>
            <person name="Wisecaver J.H."/>
        </authorList>
    </citation>
    <scope>NUCLEOTIDE SEQUENCE</scope>
    <source>
        <strain evidence="2">ECLA1</strain>
    </source>
</reference>
<accession>A0AAE0YNG9</accession>
<dbReference type="EMBL" id="JAWDGP010005803">
    <property type="protein sequence ID" value="KAK3751957.1"/>
    <property type="molecule type" value="Genomic_DNA"/>
</dbReference>
<comment type="caution">
    <text evidence="2">The sequence shown here is derived from an EMBL/GenBank/DDBJ whole genome shotgun (WGS) entry which is preliminary data.</text>
</comment>
<evidence type="ECO:0000313" key="2">
    <source>
        <dbReference type="EMBL" id="KAK3751957.1"/>
    </source>
</evidence>
<evidence type="ECO:0000313" key="3">
    <source>
        <dbReference type="Proteomes" id="UP001283361"/>
    </source>
</evidence>
<dbReference type="Proteomes" id="UP001283361">
    <property type="component" value="Unassembled WGS sequence"/>
</dbReference>
<evidence type="ECO:0000256" key="1">
    <source>
        <dbReference type="SAM" id="MobiDB-lite"/>
    </source>
</evidence>
<feature type="region of interest" description="Disordered" evidence="1">
    <location>
        <begin position="202"/>
        <end position="228"/>
    </location>
</feature>
<sequence length="228" mass="26662">MAEFPPELYQYPFKVSKVYQYPYKVSKLYQYPYKVSKLYQYPYKVSKLYQYTYKVSKLYQYPYKVSKLYQYPYKVSKLYQYPYKVSKLYQYPYKVSKLYQYLYKVSNAKVPNSMSYKYDCTMYFDYPSMLFVTSCRSSKAWVPVSACYLTLPADLGSSSRRNRGPRRHGSDILTTRLGVGAGRSGASGRAFLQTAHLPTEVTPLGGNKRVGEATDSAQAWTRSCDRRQ</sequence>
<gene>
    <name evidence="2" type="ORF">RRG08_046229</name>
</gene>
<name>A0AAE0YNG9_9GAST</name>
<keyword evidence="3" id="KW-1185">Reference proteome</keyword>
<organism evidence="2 3">
    <name type="scientific">Elysia crispata</name>
    <name type="common">lettuce slug</name>
    <dbReference type="NCBI Taxonomy" id="231223"/>
    <lineage>
        <taxon>Eukaryota</taxon>
        <taxon>Metazoa</taxon>
        <taxon>Spiralia</taxon>
        <taxon>Lophotrochozoa</taxon>
        <taxon>Mollusca</taxon>
        <taxon>Gastropoda</taxon>
        <taxon>Heterobranchia</taxon>
        <taxon>Euthyneura</taxon>
        <taxon>Panpulmonata</taxon>
        <taxon>Sacoglossa</taxon>
        <taxon>Placobranchoidea</taxon>
        <taxon>Plakobranchidae</taxon>
        <taxon>Elysia</taxon>
    </lineage>
</organism>
<protein>
    <submittedName>
        <fullName evidence="2">Uncharacterized protein</fullName>
    </submittedName>
</protein>
<dbReference type="AlphaFoldDB" id="A0AAE0YNG9"/>
<proteinExistence type="predicted"/>